<gene>
    <name evidence="1" type="ORF">SAMN05444004_101101</name>
</gene>
<dbReference type="AlphaFoldDB" id="A0A1H3ITI2"/>
<dbReference type="Proteomes" id="UP000198914">
    <property type="component" value="Unassembled WGS sequence"/>
</dbReference>
<organism evidence="1 2">
    <name type="scientific">Jannaschia faecimaris</name>
    <dbReference type="NCBI Taxonomy" id="1244108"/>
    <lineage>
        <taxon>Bacteria</taxon>
        <taxon>Pseudomonadati</taxon>
        <taxon>Pseudomonadota</taxon>
        <taxon>Alphaproteobacteria</taxon>
        <taxon>Rhodobacterales</taxon>
        <taxon>Roseobacteraceae</taxon>
        <taxon>Jannaschia</taxon>
    </lineage>
</organism>
<proteinExistence type="predicted"/>
<protein>
    <submittedName>
        <fullName evidence="1">Uncharacterized protein</fullName>
    </submittedName>
</protein>
<reference evidence="2" key="1">
    <citation type="submission" date="2016-10" db="EMBL/GenBank/DDBJ databases">
        <authorList>
            <person name="Varghese N."/>
            <person name="Submissions S."/>
        </authorList>
    </citation>
    <scope>NUCLEOTIDE SEQUENCE [LARGE SCALE GENOMIC DNA]</scope>
    <source>
        <strain evidence="2">DSM 100420</strain>
    </source>
</reference>
<keyword evidence="2" id="KW-1185">Reference proteome</keyword>
<accession>A0A1H3ITI2</accession>
<evidence type="ECO:0000313" key="2">
    <source>
        <dbReference type="Proteomes" id="UP000198914"/>
    </source>
</evidence>
<dbReference type="STRING" id="1244108.SAMN05444004_101101"/>
<evidence type="ECO:0000313" key="1">
    <source>
        <dbReference type="EMBL" id="SDY30867.1"/>
    </source>
</evidence>
<dbReference type="EMBL" id="FNPX01000001">
    <property type="protein sequence ID" value="SDY30867.1"/>
    <property type="molecule type" value="Genomic_DNA"/>
</dbReference>
<name>A0A1H3ITI2_9RHOB</name>
<sequence>MTSGRAVSVKAALKAALDLSEPCQAGRGDPGAGTLTTFPAASRARRLGMKIGRPLANPFHKFRKSRVGPQCFGRIPQTGQIRLGRGGVDLVMADLMQQNGWAPLSAA</sequence>